<name>A0A2T0MZR6_9ACTN</name>
<evidence type="ECO:0000256" key="2">
    <source>
        <dbReference type="ARBA" id="ARBA00009533"/>
    </source>
</evidence>
<dbReference type="AlphaFoldDB" id="A0A2T0MZR6"/>
<dbReference type="PANTHER" id="PTHR43321:SF3">
    <property type="entry name" value="GLUTAMATE DECARBOXYLASE"/>
    <property type="match status" value="1"/>
</dbReference>
<evidence type="ECO:0000256" key="6">
    <source>
        <dbReference type="ARBA" id="ARBA00048868"/>
    </source>
</evidence>
<accession>A0A2T0MZR6</accession>
<dbReference type="GO" id="GO:0005829">
    <property type="term" value="C:cytosol"/>
    <property type="evidence" value="ECO:0007669"/>
    <property type="project" value="TreeGrafter"/>
</dbReference>
<evidence type="ECO:0000256" key="7">
    <source>
        <dbReference type="PIRSR" id="PIRSR602129-50"/>
    </source>
</evidence>
<dbReference type="RefSeq" id="WP_106241634.1">
    <property type="nucleotide sequence ID" value="NZ_JBFAIB010000015.1"/>
</dbReference>
<evidence type="ECO:0000313" key="12">
    <source>
        <dbReference type="Proteomes" id="UP000238312"/>
    </source>
</evidence>
<dbReference type="PANTHER" id="PTHR43321">
    <property type="entry name" value="GLUTAMATE DECARBOXYLASE"/>
    <property type="match status" value="1"/>
</dbReference>
<evidence type="ECO:0000256" key="5">
    <source>
        <dbReference type="ARBA" id="ARBA00023239"/>
    </source>
</evidence>
<organism evidence="11 12">
    <name type="scientific">Nonomuraea fuscirosea</name>
    <dbReference type="NCBI Taxonomy" id="1291556"/>
    <lineage>
        <taxon>Bacteria</taxon>
        <taxon>Bacillati</taxon>
        <taxon>Actinomycetota</taxon>
        <taxon>Actinomycetes</taxon>
        <taxon>Streptosporangiales</taxon>
        <taxon>Streptosporangiaceae</taxon>
        <taxon>Nonomuraea</taxon>
    </lineage>
</organism>
<dbReference type="InterPro" id="IPR002129">
    <property type="entry name" value="PyrdxlP-dep_de-COase"/>
</dbReference>
<evidence type="ECO:0000256" key="3">
    <source>
        <dbReference type="ARBA" id="ARBA00012421"/>
    </source>
</evidence>
<keyword evidence="4 7" id="KW-0663">Pyridoxal phosphate</keyword>
<evidence type="ECO:0000256" key="8">
    <source>
        <dbReference type="RuleBase" id="RU000382"/>
    </source>
</evidence>
<dbReference type="GO" id="GO:0004351">
    <property type="term" value="F:glutamate decarboxylase activity"/>
    <property type="evidence" value="ECO:0007669"/>
    <property type="project" value="UniProtKB-EC"/>
</dbReference>
<dbReference type="EMBL" id="PVNG01000008">
    <property type="protein sequence ID" value="PRX64910.1"/>
    <property type="molecule type" value="Genomic_DNA"/>
</dbReference>
<comment type="caution">
    <text evidence="11">The sequence shown here is derived from an EMBL/GenBank/DDBJ whole genome shotgun (WGS) entry which is preliminary data.</text>
</comment>
<feature type="modified residue" description="N6-(pyridoxal phosphate)lysine" evidence="7">
    <location>
        <position position="276"/>
    </location>
</feature>
<evidence type="ECO:0000313" key="11">
    <source>
        <dbReference type="EMBL" id="PRX64910.1"/>
    </source>
</evidence>
<dbReference type="SUPFAM" id="SSF53383">
    <property type="entry name" value="PLP-dependent transferases"/>
    <property type="match status" value="1"/>
</dbReference>
<dbReference type="InterPro" id="IPR010107">
    <property type="entry name" value="Glutamate_decarboxylase"/>
</dbReference>
<keyword evidence="9" id="KW-0210">Decarboxylase</keyword>
<dbReference type="Pfam" id="PF00282">
    <property type="entry name" value="Pyridoxal_deC"/>
    <property type="match status" value="1"/>
</dbReference>
<reference evidence="11 12" key="1">
    <citation type="submission" date="2018-03" db="EMBL/GenBank/DDBJ databases">
        <title>Genomic Encyclopedia of Type Strains, Phase III (KMG-III): the genomes of soil and plant-associated and newly described type strains.</title>
        <authorList>
            <person name="Whitman W."/>
        </authorList>
    </citation>
    <scope>NUCLEOTIDE SEQUENCE [LARGE SCALE GENOMIC DNA]</scope>
    <source>
        <strain evidence="11 12">CGMCC 4.7104</strain>
    </source>
</reference>
<dbReference type="NCBIfam" id="TIGR01788">
    <property type="entry name" value="Glu-decarb-GAD"/>
    <property type="match status" value="1"/>
</dbReference>
<comment type="catalytic activity">
    <reaction evidence="6 9">
        <text>L-glutamate + H(+) = 4-aminobutanoate + CO2</text>
        <dbReference type="Rhea" id="RHEA:17785"/>
        <dbReference type="ChEBI" id="CHEBI:15378"/>
        <dbReference type="ChEBI" id="CHEBI:16526"/>
        <dbReference type="ChEBI" id="CHEBI:29985"/>
        <dbReference type="ChEBI" id="CHEBI:59888"/>
        <dbReference type="EC" id="4.1.1.15"/>
    </reaction>
</comment>
<dbReference type="GO" id="GO:0006538">
    <property type="term" value="P:L-glutamate catabolic process"/>
    <property type="evidence" value="ECO:0007669"/>
    <property type="project" value="TreeGrafter"/>
</dbReference>
<evidence type="ECO:0000256" key="1">
    <source>
        <dbReference type="ARBA" id="ARBA00001933"/>
    </source>
</evidence>
<dbReference type="OrthoDB" id="3401800at2"/>
<feature type="region of interest" description="Disordered" evidence="10">
    <location>
        <begin position="446"/>
        <end position="470"/>
    </location>
</feature>
<dbReference type="FunFam" id="3.40.640.10:FF:000017">
    <property type="entry name" value="Glutamate decarboxylase"/>
    <property type="match status" value="1"/>
</dbReference>
<dbReference type="Gene3D" id="3.40.640.10">
    <property type="entry name" value="Type I PLP-dependent aspartate aminotransferase-like (Major domain)"/>
    <property type="match status" value="1"/>
</dbReference>
<keyword evidence="5 8" id="KW-0456">Lyase</keyword>
<evidence type="ECO:0000256" key="4">
    <source>
        <dbReference type="ARBA" id="ARBA00022898"/>
    </source>
</evidence>
<dbReference type="GO" id="GO:0004058">
    <property type="term" value="F:aromatic-L-amino-acid decarboxylase activity"/>
    <property type="evidence" value="ECO:0007669"/>
    <property type="project" value="UniProtKB-ARBA"/>
</dbReference>
<dbReference type="InterPro" id="IPR015421">
    <property type="entry name" value="PyrdxlP-dep_Trfase_major"/>
</dbReference>
<proteinExistence type="inferred from homology"/>
<evidence type="ECO:0000256" key="9">
    <source>
        <dbReference type="RuleBase" id="RU361171"/>
    </source>
</evidence>
<keyword evidence="12" id="KW-1185">Reference proteome</keyword>
<sequence>MLRRVESDRWQESLDVNPLYNGLVPDGGVPRFKMPAGPMSPTAAQALIRDELLLDGNARLNLATFCTTWMEPQARELIAETLDRNLVDHDQYPQTADIEARCVNILDHLWGDPNGASVGCSTGGSSEAAMLGALAMKFQWRERRRAAGLPTANPNLVMGTAVHTCWPKFCQYWDVEPRWIPIEEPAFTLNPARLAEFCDENTIGVIGVLGSTQCGKYDPIEQMSAELDRLEAERGLRIPLHVDAAVGGFITPFLEPDMVWDFRLPRVQSINTSGHKFGLVYPGVGWIVWQEPDALPQDLVLSCDLLGGNMDTFTLNFSRSGAPVVAQYYNFLRLGFEGYQAVQQTCRDVATYLGAEIAKLPELSLIADGSELPVLAVRTAPGYDGFTVFDLAARLKMHGWQAPTYYLPPDLEHIAVIRFVIRNGFSQDTAAKLLANLRTEVEYLRGNPVPRPRHGGDEAAAEQPGVPTGG</sequence>
<dbReference type="Gene3D" id="3.90.1150.160">
    <property type="match status" value="1"/>
</dbReference>
<gene>
    <name evidence="11" type="ORF">B0I32_108271</name>
</gene>
<comment type="similarity">
    <text evidence="2 8">Belongs to the group II decarboxylase family.</text>
</comment>
<dbReference type="InterPro" id="IPR015424">
    <property type="entry name" value="PyrdxlP-dep_Trfase"/>
</dbReference>
<dbReference type="EC" id="4.1.1.15" evidence="3 9"/>
<dbReference type="Gene3D" id="4.10.280.50">
    <property type="match status" value="1"/>
</dbReference>
<dbReference type="Proteomes" id="UP000238312">
    <property type="component" value="Unassembled WGS sequence"/>
</dbReference>
<dbReference type="GO" id="GO:0030170">
    <property type="term" value="F:pyridoxal phosphate binding"/>
    <property type="evidence" value="ECO:0007669"/>
    <property type="project" value="InterPro"/>
</dbReference>
<protein>
    <recommendedName>
        <fullName evidence="3 9">Glutamate decarboxylase</fullName>
        <ecNumber evidence="3 9">4.1.1.15</ecNumber>
    </recommendedName>
</protein>
<comment type="cofactor">
    <cofactor evidence="1 7 8">
        <name>pyridoxal 5'-phosphate</name>
        <dbReference type="ChEBI" id="CHEBI:597326"/>
    </cofactor>
</comment>
<evidence type="ECO:0000256" key="10">
    <source>
        <dbReference type="SAM" id="MobiDB-lite"/>
    </source>
</evidence>